<keyword evidence="3" id="KW-1185">Reference proteome</keyword>
<reference evidence="2 3" key="1">
    <citation type="submission" date="2011-11" db="EMBL/GenBank/DDBJ databases">
        <title>Whole genome shotgun sequence of Gordonia araii NBRC 100433.</title>
        <authorList>
            <person name="Yoshida Y."/>
            <person name="Hosoyama A."/>
            <person name="Tsuchikane K."/>
            <person name="Katsumata H."/>
            <person name="Yamazaki S."/>
            <person name="Fujita N."/>
        </authorList>
    </citation>
    <scope>NUCLEOTIDE SEQUENCE [LARGE SCALE GENOMIC DNA]</scope>
    <source>
        <strain evidence="2 3">NBRC 100433</strain>
    </source>
</reference>
<accession>G7GYU1</accession>
<feature type="compositionally biased region" description="Basic and acidic residues" evidence="1">
    <location>
        <begin position="1"/>
        <end position="17"/>
    </location>
</feature>
<comment type="caution">
    <text evidence="2">The sequence shown here is derived from an EMBL/GenBank/DDBJ whole genome shotgun (WGS) entry which is preliminary data.</text>
</comment>
<name>G7GYU1_9ACTN</name>
<sequence length="53" mass="6428">MNRLSEPARRRYREEMASARSVTDPTRRWSHLERAHILSQPDPWLHTCNPRRC</sequence>
<feature type="region of interest" description="Disordered" evidence="1">
    <location>
        <begin position="1"/>
        <end position="28"/>
    </location>
</feature>
<evidence type="ECO:0000256" key="1">
    <source>
        <dbReference type="SAM" id="MobiDB-lite"/>
    </source>
</evidence>
<proteinExistence type="predicted"/>
<dbReference type="Proteomes" id="UP000035088">
    <property type="component" value="Unassembled WGS sequence"/>
</dbReference>
<organism evidence="2 3">
    <name type="scientific">Gordonia araii NBRC 100433</name>
    <dbReference type="NCBI Taxonomy" id="1073574"/>
    <lineage>
        <taxon>Bacteria</taxon>
        <taxon>Bacillati</taxon>
        <taxon>Actinomycetota</taxon>
        <taxon>Actinomycetes</taxon>
        <taxon>Mycobacteriales</taxon>
        <taxon>Gordoniaceae</taxon>
        <taxon>Gordonia</taxon>
    </lineage>
</organism>
<dbReference type="STRING" id="1073574.GOARA_021_00035"/>
<protein>
    <submittedName>
        <fullName evidence="2">Uncharacterized protein</fullName>
    </submittedName>
</protein>
<evidence type="ECO:0000313" key="2">
    <source>
        <dbReference type="EMBL" id="GAB08766.1"/>
    </source>
</evidence>
<dbReference type="EMBL" id="BAEE01000021">
    <property type="protein sequence ID" value="GAB08766.1"/>
    <property type="molecule type" value="Genomic_DNA"/>
</dbReference>
<evidence type="ECO:0000313" key="3">
    <source>
        <dbReference type="Proteomes" id="UP000035088"/>
    </source>
</evidence>
<dbReference type="AlphaFoldDB" id="G7GYU1"/>
<gene>
    <name evidence="2" type="ORF">GOARA_021_00035</name>
</gene>
<dbReference type="InterPro" id="IPR022172">
    <property type="entry name" value="DUF3703"/>
</dbReference>
<dbReference type="Pfam" id="PF12487">
    <property type="entry name" value="DUF3703"/>
    <property type="match status" value="1"/>
</dbReference>